<evidence type="ECO:0000313" key="2">
    <source>
        <dbReference type="EMBL" id="RXH78901.1"/>
    </source>
</evidence>
<dbReference type="Proteomes" id="UP000290289">
    <property type="component" value="Chromosome 13"/>
</dbReference>
<protein>
    <submittedName>
        <fullName evidence="2">Uncharacterized protein</fullName>
    </submittedName>
</protein>
<name>A0A498IBE7_MALDO</name>
<keyword evidence="1" id="KW-1133">Transmembrane helix</keyword>
<keyword evidence="3" id="KW-1185">Reference proteome</keyword>
<keyword evidence="1" id="KW-0472">Membrane</keyword>
<dbReference type="AlphaFoldDB" id="A0A498IBE7"/>
<accession>A0A498IBE7</accession>
<organism evidence="2 3">
    <name type="scientific">Malus domestica</name>
    <name type="common">Apple</name>
    <name type="synonym">Pyrus malus</name>
    <dbReference type="NCBI Taxonomy" id="3750"/>
    <lineage>
        <taxon>Eukaryota</taxon>
        <taxon>Viridiplantae</taxon>
        <taxon>Streptophyta</taxon>
        <taxon>Embryophyta</taxon>
        <taxon>Tracheophyta</taxon>
        <taxon>Spermatophyta</taxon>
        <taxon>Magnoliopsida</taxon>
        <taxon>eudicotyledons</taxon>
        <taxon>Gunneridae</taxon>
        <taxon>Pentapetalae</taxon>
        <taxon>rosids</taxon>
        <taxon>fabids</taxon>
        <taxon>Rosales</taxon>
        <taxon>Rosaceae</taxon>
        <taxon>Amygdaloideae</taxon>
        <taxon>Maleae</taxon>
        <taxon>Malus</taxon>
    </lineage>
</organism>
<comment type="caution">
    <text evidence="2">The sequence shown here is derived from an EMBL/GenBank/DDBJ whole genome shotgun (WGS) entry which is preliminary data.</text>
</comment>
<proteinExistence type="predicted"/>
<feature type="transmembrane region" description="Helical" evidence="1">
    <location>
        <begin position="15"/>
        <end position="37"/>
    </location>
</feature>
<sequence length="70" mass="7767">DIARIRRTPVVTSGLGSVAFIIWILGDDSFTAILSLLKDGIRKLGKPLVRSLLETIKGFMEVTHRILPNH</sequence>
<evidence type="ECO:0000256" key="1">
    <source>
        <dbReference type="SAM" id="Phobius"/>
    </source>
</evidence>
<dbReference type="EMBL" id="RDQH01000339">
    <property type="protein sequence ID" value="RXH78901.1"/>
    <property type="molecule type" value="Genomic_DNA"/>
</dbReference>
<feature type="non-terminal residue" evidence="2">
    <location>
        <position position="1"/>
    </location>
</feature>
<evidence type="ECO:0000313" key="3">
    <source>
        <dbReference type="Proteomes" id="UP000290289"/>
    </source>
</evidence>
<keyword evidence="1" id="KW-0812">Transmembrane</keyword>
<gene>
    <name evidence="2" type="ORF">DVH24_006971</name>
</gene>
<reference evidence="2 3" key="1">
    <citation type="submission" date="2018-10" db="EMBL/GenBank/DDBJ databases">
        <title>A high-quality apple genome assembly.</title>
        <authorList>
            <person name="Hu J."/>
        </authorList>
    </citation>
    <scope>NUCLEOTIDE SEQUENCE [LARGE SCALE GENOMIC DNA]</scope>
    <source>
        <strain evidence="3">cv. HFTH1</strain>
        <tissue evidence="2">Young leaf</tissue>
    </source>
</reference>